<dbReference type="EnsemblPlants" id="OB0037G10390.1">
    <property type="protein sequence ID" value="OB0037G10390.1"/>
    <property type="gene ID" value="OB0037G10390"/>
</dbReference>
<dbReference type="AlphaFoldDB" id="J3KU06"/>
<name>J3KU06_ORYBR</name>
<reference evidence="1" key="1">
    <citation type="submission" date="2015-06" db="UniProtKB">
        <authorList>
            <consortium name="EnsemblPlants"/>
        </authorList>
    </citation>
    <scope>IDENTIFICATION</scope>
</reference>
<accession>J3KU06</accession>
<organism evidence="1">
    <name type="scientific">Oryza brachyantha</name>
    <name type="common">malo sina</name>
    <dbReference type="NCBI Taxonomy" id="4533"/>
    <lineage>
        <taxon>Eukaryota</taxon>
        <taxon>Viridiplantae</taxon>
        <taxon>Streptophyta</taxon>
        <taxon>Embryophyta</taxon>
        <taxon>Tracheophyta</taxon>
        <taxon>Spermatophyta</taxon>
        <taxon>Magnoliopsida</taxon>
        <taxon>Liliopsida</taxon>
        <taxon>Poales</taxon>
        <taxon>Poaceae</taxon>
        <taxon>BOP clade</taxon>
        <taxon>Oryzoideae</taxon>
        <taxon>Oryzeae</taxon>
        <taxon>Oryzinae</taxon>
        <taxon>Oryza</taxon>
    </lineage>
</organism>
<evidence type="ECO:0000313" key="2">
    <source>
        <dbReference type="Proteomes" id="UP000006038"/>
    </source>
</evidence>
<sequence length="114" mass="13181">MEEHLEVISNELACTVKNFLCLYLRLPLTIRKPSKTEFLPLVDKVANSLPGWKAALMNKAGRLITVRMVLSATPIYAMMMLDLPKWVITAIDRRRRCFLWKEREKGNGENYLVS</sequence>
<dbReference type="eggNOG" id="KOG1075">
    <property type="taxonomic scope" value="Eukaryota"/>
</dbReference>
<evidence type="ECO:0008006" key="3">
    <source>
        <dbReference type="Google" id="ProtNLM"/>
    </source>
</evidence>
<protein>
    <recommendedName>
        <fullName evidence="3">Reverse transcriptase zinc-binding domain-containing protein</fullName>
    </recommendedName>
</protein>
<dbReference type="HOGENOM" id="CLU_165728_0_0_1"/>
<dbReference type="STRING" id="4533.J3KU06"/>
<dbReference type="Gramene" id="OB0037G10390.1">
    <property type="protein sequence ID" value="OB0037G10390.1"/>
    <property type="gene ID" value="OB0037G10390"/>
</dbReference>
<evidence type="ECO:0000313" key="1">
    <source>
        <dbReference type="EnsemblPlants" id="OB0037G10390.1"/>
    </source>
</evidence>
<dbReference type="Proteomes" id="UP000006038">
    <property type="component" value="Unassembled WGS sequence"/>
</dbReference>
<keyword evidence="2" id="KW-1185">Reference proteome</keyword>
<dbReference type="PANTHER" id="PTHR33116">
    <property type="entry name" value="REVERSE TRANSCRIPTASE ZINC-BINDING DOMAIN-CONTAINING PROTEIN-RELATED-RELATED"/>
    <property type="match status" value="1"/>
</dbReference>
<proteinExistence type="predicted"/>
<dbReference type="PANTHER" id="PTHR33116:SF78">
    <property type="entry name" value="OS12G0587133 PROTEIN"/>
    <property type="match status" value="1"/>
</dbReference>
<dbReference type="OMA" id="CHINWRR"/>